<evidence type="ECO:0000256" key="1">
    <source>
        <dbReference type="SAM" id="MobiDB-lite"/>
    </source>
</evidence>
<evidence type="ECO:0000313" key="3">
    <source>
        <dbReference type="EMBL" id="EFX68770.1"/>
    </source>
</evidence>
<dbReference type="InParanoid" id="E9HHG1"/>
<feature type="compositionally biased region" description="Polar residues" evidence="1">
    <location>
        <begin position="90"/>
        <end position="105"/>
    </location>
</feature>
<accession>E9HHG1</accession>
<proteinExistence type="predicted"/>
<evidence type="ECO:0000313" key="4">
    <source>
        <dbReference type="Proteomes" id="UP000000305"/>
    </source>
</evidence>
<name>E9HHG1_DAPPU</name>
<dbReference type="InterPro" id="IPR013761">
    <property type="entry name" value="SAM/pointed_sf"/>
</dbReference>
<feature type="domain" description="SAM" evidence="2">
    <location>
        <begin position="19"/>
        <end position="85"/>
    </location>
</feature>
<evidence type="ECO:0000259" key="2">
    <source>
        <dbReference type="SMART" id="SM00454"/>
    </source>
</evidence>
<dbReference type="SMART" id="SM00454">
    <property type="entry name" value="SAM"/>
    <property type="match status" value="1"/>
</dbReference>
<protein>
    <recommendedName>
        <fullName evidence="2">SAM domain-containing protein</fullName>
    </recommendedName>
</protein>
<dbReference type="InterPro" id="IPR001660">
    <property type="entry name" value="SAM"/>
</dbReference>
<dbReference type="Proteomes" id="UP000000305">
    <property type="component" value="Unassembled WGS sequence"/>
</dbReference>
<dbReference type="HOGENOM" id="CLU_2148328_0_0_1"/>
<dbReference type="AlphaFoldDB" id="E9HHG1"/>
<dbReference type="OrthoDB" id="10004495at2759"/>
<organism evidence="3 4">
    <name type="scientific">Daphnia pulex</name>
    <name type="common">Water flea</name>
    <dbReference type="NCBI Taxonomy" id="6669"/>
    <lineage>
        <taxon>Eukaryota</taxon>
        <taxon>Metazoa</taxon>
        <taxon>Ecdysozoa</taxon>
        <taxon>Arthropoda</taxon>
        <taxon>Crustacea</taxon>
        <taxon>Branchiopoda</taxon>
        <taxon>Diplostraca</taxon>
        <taxon>Cladocera</taxon>
        <taxon>Anomopoda</taxon>
        <taxon>Daphniidae</taxon>
        <taxon>Daphnia</taxon>
    </lineage>
</organism>
<gene>
    <name evidence="3" type="ORF">DAPPUDRAFT_259578</name>
</gene>
<dbReference type="EMBL" id="GL732648">
    <property type="protein sequence ID" value="EFX68770.1"/>
    <property type="molecule type" value="Genomic_DNA"/>
</dbReference>
<feature type="region of interest" description="Disordered" evidence="1">
    <location>
        <begin position="90"/>
        <end position="112"/>
    </location>
</feature>
<dbReference type="SUPFAM" id="SSF47769">
    <property type="entry name" value="SAM/Pointed domain"/>
    <property type="match status" value="1"/>
</dbReference>
<reference evidence="3 4" key="1">
    <citation type="journal article" date="2011" name="Science">
        <title>The ecoresponsive genome of Daphnia pulex.</title>
        <authorList>
            <person name="Colbourne J.K."/>
            <person name="Pfrender M.E."/>
            <person name="Gilbert D."/>
            <person name="Thomas W.K."/>
            <person name="Tucker A."/>
            <person name="Oakley T.H."/>
            <person name="Tokishita S."/>
            <person name="Aerts A."/>
            <person name="Arnold G.J."/>
            <person name="Basu M.K."/>
            <person name="Bauer D.J."/>
            <person name="Caceres C.E."/>
            <person name="Carmel L."/>
            <person name="Casola C."/>
            <person name="Choi J.H."/>
            <person name="Detter J.C."/>
            <person name="Dong Q."/>
            <person name="Dusheyko S."/>
            <person name="Eads B.D."/>
            <person name="Frohlich T."/>
            <person name="Geiler-Samerotte K.A."/>
            <person name="Gerlach D."/>
            <person name="Hatcher P."/>
            <person name="Jogdeo S."/>
            <person name="Krijgsveld J."/>
            <person name="Kriventseva E.V."/>
            <person name="Kultz D."/>
            <person name="Laforsch C."/>
            <person name="Lindquist E."/>
            <person name="Lopez J."/>
            <person name="Manak J.R."/>
            <person name="Muller J."/>
            <person name="Pangilinan J."/>
            <person name="Patwardhan R.P."/>
            <person name="Pitluck S."/>
            <person name="Pritham E.J."/>
            <person name="Rechtsteiner A."/>
            <person name="Rho M."/>
            <person name="Rogozin I.B."/>
            <person name="Sakarya O."/>
            <person name="Salamov A."/>
            <person name="Schaack S."/>
            <person name="Shapiro H."/>
            <person name="Shiga Y."/>
            <person name="Skalitzky C."/>
            <person name="Smith Z."/>
            <person name="Souvorov A."/>
            <person name="Sung W."/>
            <person name="Tang Z."/>
            <person name="Tsuchiya D."/>
            <person name="Tu H."/>
            <person name="Vos H."/>
            <person name="Wang M."/>
            <person name="Wolf Y.I."/>
            <person name="Yamagata H."/>
            <person name="Yamada T."/>
            <person name="Ye Y."/>
            <person name="Shaw J.R."/>
            <person name="Andrews J."/>
            <person name="Crease T.J."/>
            <person name="Tang H."/>
            <person name="Lucas S.M."/>
            <person name="Robertson H.M."/>
            <person name="Bork P."/>
            <person name="Koonin E.V."/>
            <person name="Zdobnov E.M."/>
            <person name="Grigoriev I.V."/>
            <person name="Lynch M."/>
            <person name="Boore J.L."/>
        </authorList>
    </citation>
    <scope>NUCLEOTIDE SEQUENCE [LARGE SCALE GENOMIC DNA]</scope>
</reference>
<sequence length="112" mass="12093">MVNILATGFSLITSTDMDVKTWSVAELETLLSKNGFSESTTTILKANDIDGESLILLNFTDVASFGLKIVPVTKLRGLIQSLRQQKENITNSPVDADYSQQSGNVIVNEGNG</sequence>
<dbReference type="Gene3D" id="1.10.150.50">
    <property type="entry name" value="Transcription Factor, Ets-1"/>
    <property type="match status" value="1"/>
</dbReference>
<keyword evidence="4" id="KW-1185">Reference proteome</keyword>
<dbReference type="KEGG" id="dpx:DAPPUDRAFT_259578"/>